<evidence type="ECO:0000259" key="11">
    <source>
        <dbReference type="Pfam" id="PF20628"/>
    </source>
</evidence>
<sequence>MTSPSTERRSTAAKGGGGSAVSRRALITSLAVAAGAGAGAVLAFRGDDAPASPAPATSADPPLPEPSHGTYQAGIATPQQRYACFAAFDLDVGAPAGKAPSTAQTAVGFQELMERWSGAAERLMRGRPAGPLPVNRPGAPADSGIADGLQASGLTVTFGLGPELFDRIGRKDLRPRHLRELPAFSTDRLEPAWSGGQLFVQICGDDPQIVSHAFRSLRGRAPGLARLRWSQQGFLGRFGDATPRNLFGHKDGTANPRPGTAAFDDAVRVTAADEPSWFTGGTYLVFRKIRMDLPKWDTSTAQQQDQTIGRRRDTGAPLSGGHEFTPLDLTRTGPDGEPLIPADSHLALVRDIPMLRRSYNYDYAFQAAPSAEHRHDGDDRPGHSHDDPLHDHAGTGHDTYDTGMLFCAYLRDPADFIRAQRKMAAADRLNAFIQHTGSAVFAIPPAAEPGRHLAAALFPAH</sequence>
<dbReference type="InterPro" id="IPR006311">
    <property type="entry name" value="TAT_signal"/>
</dbReference>
<feature type="domain" description="Dyp-type peroxidase N-terminal" evidence="10">
    <location>
        <begin position="72"/>
        <end position="234"/>
    </location>
</feature>
<keyword evidence="7" id="KW-0408">Iron</keyword>
<keyword evidence="3" id="KW-0349">Heme</keyword>
<feature type="domain" description="Dyp-type peroxidase C-terminal" evidence="11">
    <location>
        <begin position="242"/>
        <end position="447"/>
    </location>
</feature>
<evidence type="ECO:0000256" key="6">
    <source>
        <dbReference type="ARBA" id="ARBA00023002"/>
    </source>
</evidence>
<evidence type="ECO:0000256" key="5">
    <source>
        <dbReference type="ARBA" id="ARBA00022729"/>
    </source>
</evidence>
<dbReference type="PANTHER" id="PTHR30521:SF4">
    <property type="entry name" value="DEFERROCHELATASE"/>
    <property type="match status" value="1"/>
</dbReference>
<dbReference type="Pfam" id="PF20628">
    <property type="entry name" value="Dyp_perox_C"/>
    <property type="match status" value="1"/>
</dbReference>
<proteinExistence type="inferred from homology"/>
<feature type="region of interest" description="Disordered" evidence="9">
    <location>
        <begin position="370"/>
        <end position="395"/>
    </location>
</feature>
<feature type="compositionally biased region" description="Basic and acidic residues" evidence="9">
    <location>
        <begin position="371"/>
        <end position="395"/>
    </location>
</feature>
<organism evidence="12 13">
    <name type="scientific">Planomonospora alba</name>
    <dbReference type="NCBI Taxonomy" id="161354"/>
    <lineage>
        <taxon>Bacteria</taxon>
        <taxon>Bacillati</taxon>
        <taxon>Actinomycetota</taxon>
        <taxon>Actinomycetes</taxon>
        <taxon>Streptosporangiales</taxon>
        <taxon>Streptosporangiaceae</taxon>
        <taxon>Planomonospora</taxon>
    </lineage>
</organism>
<evidence type="ECO:0000256" key="3">
    <source>
        <dbReference type="ARBA" id="ARBA00022617"/>
    </source>
</evidence>
<evidence type="ECO:0000256" key="2">
    <source>
        <dbReference type="ARBA" id="ARBA00022559"/>
    </source>
</evidence>
<dbReference type="PANTHER" id="PTHR30521">
    <property type="entry name" value="DEFERROCHELATASE/PEROXIDASE"/>
    <property type="match status" value="1"/>
</dbReference>
<evidence type="ECO:0000256" key="7">
    <source>
        <dbReference type="ARBA" id="ARBA00023004"/>
    </source>
</evidence>
<dbReference type="PROSITE" id="PS51318">
    <property type="entry name" value="TAT"/>
    <property type="match status" value="1"/>
</dbReference>
<feature type="region of interest" description="Disordered" evidence="9">
    <location>
        <begin position="300"/>
        <end position="336"/>
    </location>
</feature>
<feature type="region of interest" description="Disordered" evidence="9">
    <location>
        <begin position="49"/>
        <end position="72"/>
    </location>
</feature>
<comment type="similarity">
    <text evidence="8">Belongs to the DyP-type peroxidase family.</text>
</comment>
<feature type="region of interest" description="Disordered" evidence="9">
    <location>
        <begin position="1"/>
        <end position="20"/>
    </location>
</feature>
<keyword evidence="6" id="KW-0560">Oxidoreductase</keyword>
<keyword evidence="5" id="KW-0732">Signal</keyword>
<evidence type="ECO:0000256" key="4">
    <source>
        <dbReference type="ARBA" id="ARBA00022723"/>
    </source>
</evidence>
<dbReference type="InterPro" id="IPR048327">
    <property type="entry name" value="Dyp_perox_N"/>
</dbReference>
<keyword evidence="2" id="KW-0575">Peroxidase</keyword>
<comment type="caution">
    <text evidence="12">The sequence shown here is derived from an EMBL/GenBank/DDBJ whole genome shotgun (WGS) entry which is preliminary data.</text>
</comment>
<dbReference type="EMBL" id="BAAAUT010000051">
    <property type="protein sequence ID" value="GAA3155450.1"/>
    <property type="molecule type" value="Genomic_DNA"/>
</dbReference>
<accession>A0ABP6NQD9</accession>
<feature type="compositionally biased region" description="Low complexity" evidence="9">
    <location>
        <begin position="49"/>
        <end position="60"/>
    </location>
</feature>
<dbReference type="Pfam" id="PF04261">
    <property type="entry name" value="Dyp_perox_N"/>
    <property type="match status" value="1"/>
</dbReference>
<dbReference type="InterPro" id="IPR006314">
    <property type="entry name" value="Dyp_peroxidase"/>
</dbReference>
<keyword evidence="4" id="KW-0479">Metal-binding</keyword>
<dbReference type="PROSITE" id="PS51404">
    <property type="entry name" value="DYP_PEROXIDASE"/>
    <property type="match status" value="1"/>
</dbReference>
<keyword evidence="13" id="KW-1185">Reference proteome</keyword>
<dbReference type="NCBIfam" id="TIGR01413">
    <property type="entry name" value="Dyp_perox_fam"/>
    <property type="match status" value="1"/>
</dbReference>
<name>A0ABP6NQD9_9ACTN</name>
<evidence type="ECO:0000259" key="10">
    <source>
        <dbReference type="Pfam" id="PF04261"/>
    </source>
</evidence>
<feature type="compositionally biased region" description="Basic and acidic residues" evidence="9">
    <location>
        <begin position="1"/>
        <end position="10"/>
    </location>
</feature>
<evidence type="ECO:0000313" key="12">
    <source>
        <dbReference type="EMBL" id="GAA3155450.1"/>
    </source>
</evidence>
<evidence type="ECO:0000256" key="9">
    <source>
        <dbReference type="SAM" id="MobiDB-lite"/>
    </source>
</evidence>
<dbReference type="InterPro" id="IPR048328">
    <property type="entry name" value="Dyp_perox_C"/>
</dbReference>
<evidence type="ECO:0000256" key="8">
    <source>
        <dbReference type="ARBA" id="ARBA00025737"/>
    </source>
</evidence>
<dbReference type="InterPro" id="IPR011008">
    <property type="entry name" value="Dimeric_a/b-barrel"/>
</dbReference>
<gene>
    <name evidence="12" type="primary">efeB_2</name>
    <name evidence="12" type="ORF">GCM10010466_52980</name>
</gene>
<protein>
    <submittedName>
        <fullName evidence="12">Iron uptake transporter deferrochelatase/peroxidase subunit</fullName>
    </submittedName>
</protein>
<dbReference type="Proteomes" id="UP001500320">
    <property type="component" value="Unassembled WGS sequence"/>
</dbReference>
<comment type="cofactor">
    <cofactor evidence="1">
        <name>heme b</name>
        <dbReference type="ChEBI" id="CHEBI:60344"/>
    </cofactor>
</comment>
<evidence type="ECO:0000256" key="1">
    <source>
        <dbReference type="ARBA" id="ARBA00001970"/>
    </source>
</evidence>
<dbReference type="SUPFAM" id="SSF54909">
    <property type="entry name" value="Dimeric alpha+beta barrel"/>
    <property type="match status" value="1"/>
</dbReference>
<reference evidence="13" key="1">
    <citation type="journal article" date="2019" name="Int. J. Syst. Evol. Microbiol.">
        <title>The Global Catalogue of Microorganisms (GCM) 10K type strain sequencing project: providing services to taxonomists for standard genome sequencing and annotation.</title>
        <authorList>
            <consortium name="The Broad Institute Genomics Platform"/>
            <consortium name="The Broad Institute Genome Sequencing Center for Infectious Disease"/>
            <person name="Wu L."/>
            <person name="Ma J."/>
        </authorList>
    </citation>
    <scope>NUCLEOTIDE SEQUENCE [LARGE SCALE GENOMIC DNA]</scope>
    <source>
        <strain evidence="13">JCM 9373</strain>
    </source>
</reference>
<evidence type="ECO:0000313" key="13">
    <source>
        <dbReference type="Proteomes" id="UP001500320"/>
    </source>
</evidence>
<dbReference type="RefSeq" id="WP_344864064.1">
    <property type="nucleotide sequence ID" value="NZ_BAAAUT010000051.1"/>
</dbReference>